<dbReference type="GO" id="GO:0003677">
    <property type="term" value="F:DNA binding"/>
    <property type="evidence" value="ECO:0007669"/>
    <property type="project" value="UniProtKB-KW"/>
</dbReference>
<evidence type="ECO:0000256" key="1">
    <source>
        <dbReference type="ARBA" id="ARBA00023125"/>
    </source>
</evidence>
<gene>
    <name evidence="4" type="ORF">GPA10_07450</name>
</gene>
<keyword evidence="1" id="KW-0238">DNA-binding</keyword>
<feature type="domain" description="HTH merR-type" evidence="3">
    <location>
        <begin position="29"/>
        <end position="62"/>
    </location>
</feature>
<dbReference type="SUPFAM" id="SSF46955">
    <property type="entry name" value="Putative DNA-binding domain"/>
    <property type="match status" value="2"/>
</dbReference>
<dbReference type="PANTHER" id="PTHR30204:SF93">
    <property type="entry name" value="HTH MERR-TYPE DOMAIN-CONTAINING PROTEIN"/>
    <property type="match status" value="1"/>
</dbReference>
<dbReference type="EMBL" id="WPNZ01000003">
    <property type="protein sequence ID" value="MVO84611.1"/>
    <property type="molecule type" value="Genomic_DNA"/>
</dbReference>
<dbReference type="PROSITE" id="PS50937">
    <property type="entry name" value="HTH_MERR_2"/>
    <property type="match status" value="2"/>
</dbReference>
<dbReference type="SMART" id="SM00422">
    <property type="entry name" value="HTH_MERR"/>
    <property type="match status" value="2"/>
</dbReference>
<feature type="domain" description="HTH merR-type" evidence="3">
    <location>
        <begin position="144"/>
        <end position="213"/>
    </location>
</feature>
<proteinExistence type="predicted"/>
<accession>A0A6L6WWM3</accession>
<protein>
    <submittedName>
        <fullName evidence="4">MerR family transcriptional regulator</fullName>
    </submittedName>
</protein>
<dbReference type="RefSeq" id="WP_157164775.1">
    <property type="nucleotide sequence ID" value="NZ_WPNZ01000003.1"/>
</dbReference>
<dbReference type="GO" id="GO:0003700">
    <property type="term" value="F:DNA-binding transcription factor activity"/>
    <property type="evidence" value="ECO:0007669"/>
    <property type="project" value="InterPro"/>
</dbReference>
<dbReference type="Pfam" id="PF13411">
    <property type="entry name" value="MerR_1"/>
    <property type="match status" value="1"/>
</dbReference>
<sequence length="284" mass="29448">MTRNAPRAARAPEAPDAANAPKALRPVDLARMAGVSTQLVRDYADAGILPPTPRTATGYRRFAPVHGRALLAYRALAKGFGPDRARAVMRAVHADDVPEALTLLDAAHAELHAQREALRATGAALEAVASEGPGTAPAPPPRAPLTVGEVAARVGVRTSALRVWEAAGLLAPERERGTGYRLYAAADVRDARMIIMLRQAGHPLPAIRPVLDGLRETGSSEALRAALARRGEELTRRSGAMLAASSLLHGYVTGEPQPDGPGPAPTGGDAGGGEAGDTGAQPRK</sequence>
<name>A0A6L6WWM3_9ACTN</name>
<feature type="region of interest" description="Disordered" evidence="2">
    <location>
        <begin position="248"/>
        <end position="284"/>
    </location>
</feature>
<organism evidence="4 5">
    <name type="scientific">Streptomyces typhae</name>
    <dbReference type="NCBI Taxonomy" id="2681492"/>
    <lineage>
        <taxon>Bacteria</taxon>
        <taxon>Bacillati</taxon>
        <taxon>Actinomycetota</taxon>
        <taxon>Actinomycetes</taxon>
        <taxon>Kitasatosporales</taxon>
        <taxon>Streptomycetaceae</taxon>
        <taxon>Streptomyces</taxon>
    </lineage>
</organism>
<dbReference type="Gene3D" id="1.10.1660.10">
    <property type="match status" value="2"/>
</dbReference>
<dbReference type="InterPro" id="IPR000551">
    <property type="entry name" value="MerR-type_HTH_dom"/>
</dbReference>
<dbReference type="Pfam" id="PF00376">
    <property type="entry name" value="MerR"/>
    <property type="match status" value="1"/>
</dbReference>
<reference evidence="4 5" key="1">
    <citation type="submission" date="2019-11" db="EMBL/GenBank/DDBJ databases">
        <title>Streptomyces typhae sp. nov., a novel endophytic actinomycete isolated from the root of cattail pollen (Typha angustifolia L.).</title>
        <authorList>
            <person name="Peng C."/>
        </authorList>
    </citation>
    <scope>NUCLEOTIDE SEQUENCE [LARGE SCALE GENOMIC DNA]</scope>
    <source>
        <strain evidence="5">p1417</strain>
    </source>
</reference>
<evidence type="ECO:0000313" key="4">
    <source>
        <dbReference type="EMBL" id="MVO84611.1"/>
    </source>
</evidence>
<feature type="region of interest" description="Disordered" evidence="2">
    <location>
        <begin position="1"/>
        <end position="21"/>
    </location>
</feature>
<dbReference type="Proteomes" id="UP000483802">
    <property type="component" value="Unassembled WGS sequence"/>
</dbReference>
<dbReference type="InterPro" id="IPR009061">
    <property type="entry name" value="DNA-bd_dom_put_sf"/>
</dbReference>
<evidence type="ECO:0000313" key="5">
    <source>
        <dbReference type="Proteomes" id="UP000483802"/>
    </source>
</evidence>
<dbReference type="AlphaFoldDB" id="A0A6L6WWM3"/>
<keyword evidence="5" id="KW-1185">Reference proteome</keyword>
<dbReference type="InterPro" id="IPR047057">
    <property type="entry name" value="MerR_fam"/>
</dbReference>
<comment type="caution">
    <text evidence="4">The sequence shown here is derived from an EMBL/GenBank/DDBJ whole genome shotgun (WGS) entry which is preliminary data.</text>
</comment>
<evidence type="ECO:0000259" key="3">
    <source>
        <dbReference type="PROSITE" id="PS50937"/>
    </source>
</evidence>
<dbReference type="PANTHER" id="PTHR30204">
    <property type="entry name" value="REDOX-CYCLING DRUG-SENSING TRANSCRIPTIONAL ACTIVATOR SOXR"/>
    <property type="match status" value="1"/>
</dbReference>
<evidence type="ECO:0000256" key="2">
    <source>
        <dbReference type="SAM" id="MobiDB-lite"/>
    </source>
</evidence>